<feature type="transmembrane region" description="Helical" evidence="1">
    <location>
        <begin position="204"/>
        <end position="221"/>
    </location>
</feature>
<name>A0A8H9M827_9PSEU</name>
<dbReference type="Pfam" id="PF19814">
    <property type="entry name" value="DUF6297"/>
    <property type="match status" value="1"/>
</dbReference>
<accession>A0A8H9M827</accession>
<protein>
    <submittedName>
        <fullName evidence="2">Uncharacterized protein</fullName>
    </submittedName>
</protein>
<dbReference type="AlphaFoldDB" id="A0A8H9M827"/>
<feature type="transmembrane region" description="Helical" evidence="1">
    <location>
        <begin position="317"/>
        <end position="338"/>
    </location>
</feature>
<comment type="caution">
    <text evidence="2">The sequence shown here is derived from an EMBL/GenBank/DDBJ whole genome shotgun (WGS) entry which is preliminary data.</text>
</comment>
<organism evidence="2 3">
    <name type="scientific">Amycolatopsis bartoniae</name>
    <dbReference type="NCBI Taxonomy" id="941986"/>
    <lineage>
        <taxon>Bacteria</taxon>
        <taxon>Bacillati</taxon>
        <taxon>Actinomycetota</taxon>
        <taxon>Actinomycetes</taxon>
        <taxon>Pseudonocardiales</taxon>
        <taxon>Pseudonocardiaceae</taxon>
        <taxon>Amycolatopsis</taxon>
    </lineage>
</organism>
<feature type="transmembrane region" description="Helical" evidence="1">
    <location>
        <begin position="267"/>
        <end position="287"/>
    </location>
</feature>
<dbReference type="EMBL" id="BNAV01000001">
    <property type="protein sequence ID" value="GHF37495.1"/>
    <property type="molecule type" value="Genomic_DNA"/>
</dbReference>
<feature type="transmembrane region" description="Helical" evidence="1">
    <location>
        <begin position="93"/>
        <end position="117"/>
    </location>
</feature>
<dbReference type="RefSeq" id="WP_145934540.1">
    <property type="nucleotide sequence ID" value="NZ_BNAV01000001.1"/>
</dbReference>
<reference evidence="2" key="1">
    <citation type="journal article" date="2014" name="Int. J. Syst. Evol. Microbiol.">
        <title>Complete genome sequence of Corynebacterium casei LMG S-19264T (=DSM 44701T), isolated from a smear-ripened cheese.</title>
        <authorList>
            <consortium name="US DOE Joint Genome Institute (JGI-PGF)"/>
            <person name="Walter F."/>
            <person name="Albersmeier A."/>
            <person name="Kalinowski J."/>
            <person name="Ruckert C."/>
        </authorList>
    </citation>
    <scope>NUCLEOTIDE SEQUENCE</scope>
    <source>
        <strain evidence="2">CGMCC 4.7679</strain>
    </source>
</reference>
<dbReference type="Proteomes" id="UP000658656">
    <property type="component" value="Unassembled WGS sequence"/>
</dbReference>
<feature type="transmembrane region" description="Helical" evidence="1">
    <location>
        <begin position="45"/>
        <end position="63"/>
    </location>
</feature>
<feature type="transmembrane region" description="Helical" evidence="1">
    <location>
        <begin position="293"/>
        <end position="310"/>
    </location>
</feature>
<proteinExistence type="predicted"/>
<sequence length="375" mass="38624">MKRSSGDLAAWVLGGALVAGFLSIPLSHTAELRAQLLGTHPAPSWGGLAVLGLGLLLATRSVLHKGFAWADPAQLTWADFDGSRPALLRRRLLLAWLGRFGAAAYVVLATGTLLGFSWPVLEITAFATVAAGTLAAAAPAVRSGRAELVRRYRERLVRRTALTFLDVLALLPAGQPVRWPGALAGHAVVARFALAVILSRRRSLPTAGLLAAAVALAHALFPAVDPAWWLGLGGYCAALPFASALAELTRSPGLRRWIGRGDREVRATAAAVLVLFLALWEGLAVALGVSVSAAGVTALVVAAAAVVRTATRAGVDYGNLGTTAVAGILVPAGLLWQVGHGPDLLVVCLVLLLVSGIALAVPLSLGLSAAAVLRT</sequence>
<feature type="transmembrane region" description="Helical" evidence="1">
    <location>
        <begin position="344"/>
        <end position="373"/>
    </location>
</feature>
<feature type="transmembrane region" description="Helical" evidence="1">
    <location>
        <begin position="123"/>
        <end position="144"/>
    </location>
</feature>
<feature type="transmembrane region" description="Helical" evidence="1">
    <location>
        <begin position="227"/>
        <end position="246"/>
    </location>
</feature>
<evidence type="ECO:0000313" key="3">
    <source>
        <dbReference type="Proteomes" id="UP000658656"/>
    </source>
</evidence>
<gene>
    <name evidence="2" type="ORF">GCM10017566_08340</name>
</gene>
<evidence type="ECO:0000313" key="2">
    <source>
        <dbReference type="EMBL" id="GHF37495.1"/>
    </source>
</evidence>
<keyword evidence="1" id="KW-0812">Transmembrane</keyword>
<reference evidence="2" key="2">
    <citation type="submission" date="2020-09" db="EMBL/GenBank/DDBJ databases">
        <authorList>
            <person name="Sun Q."/>
            <person name="Zhou Y."/>
        </authorList>
    </citation>
    <scope>NUCLEOTIDE SEQUENCE</scope>
    <source>
        <strain evidence="2">CGMCC 4.7679</strain>
    </source>
</reference>
<evidence type="ECO:0000256" key="1">
    <source>
        <dbReference type="SAM" id="Phobius"/>
    </source>
</evidence>
<keyword evidence="3" id="KW-1185">Reference proteome</keyword>
<keyword evidence="1" id="KW-1133">Transmembrane helix</keyword>
<dbReference type="InterPro" id="IPR046264">
    <property type="entry name" value="DUF6297"/>
</dbReference>
<dbReference type="OrthoDB" id="3604169at2"/>
<keyword evidence="1" id="KW-0472">Membrane</keyword>